<keyword evidence="2" id="KW-0378">Hydrolase</keyword>
<gene>
    <name evidence="4" type="ORF">GCM10022215_24740</name>
</gene>
<proteinExistence type="predicted"/>
<dbReference type="Gene3D" id="3.40.50.1820">
    <property type="entry name" value="alpha/beta hydrolase"/>
    <property type="match status" value="2"/>
</dbReference>
<dbReference type="RefSeq" id="WP_344733712.1">
    <property type="nucleotide sequence ID" value="NZ_BAAAZH010000017.1"/>
</dbReference>
<keyword evidence="5" id="KW-1185">Reference proteome</keyword>
<dbReference type="InterPro" id="IPR000801">
    <property type="entry name" value="Esterase-like"/>
</dbReference>
<dbReference type="EMBL" id="BAAAZH010000017">
    <property type="protein sequence ID" value="GAA4120757.1"/>
    <property type="molecule type" value="Genomic_DNA"/>
</dbReference>
<dbReference type="InterPro" id="IPR050955">
    <property type="entry name" value="Plant_Biomass_Hydrol_Est"/>
</dbReference>
<keyword evidence="1 3" id="KW-0732">Signal</keyword>
<evidence type="ECO:0000256" key="3">
    <source>
        <dbReference type="SAM" id="SignalP"/>
    </source>
</evidence>
<feature type="chain" id="PRO_5045552976" description="Poly(3-hydroxybutyrate) depolymerase" evidence="3">
    <location>
        <begin position="34"/>
        <end position="726"/>
    </location>
</feature>
<evidence type="ECO:0008006" key="6">
    <source>
        <dbReference type="Google" id="ProtNLM"/>
    </source>
</evidence>
<sequence>MMIGTRMRRGVGLALATACALGTWGLGAPTSSAAGRAQPDQGTVWVRPALYDRVDPLDPYRGQFDGKLWQKSITATYAGTQQTFGYHLYIPNGFQLSATGIIVLAGDGVDAPTLIEDEHWKAIAEANKTVVAVLAAPDGTWDLSSDDTSDMAFVNAVRSAMSAKNEMYAVHESKIYAVGYGSGGAMAQMAGMLAPINWAGIATFDAADVPASARDRARTTPVSAAFPDLMRARIAMPVWMISHGQAQDAQVDFWKEAANVASSPSVNALGAVAYQSRLRPDENPRNTEAVAQVWLSEGVDETWLDQHADEVFPDFLHGVRRFLGEPGGILKRTVDLTAPGYSVEKKLVDGRMRQWIQYVPTSVRQHPDTPVPVVYVLHGRQCNGEIILEHTDWDEVAEARGFIAVFPTAYPRDYADSRYPTNNWNAITKDQDWLVTGDPAVPTYSDVDFFRSISDSIDQTYAVDASRRYVTGHSNGGGMTITAGVFGSDFFAAIAPTSSIHDTSTKPLADFASTMVDRMPVAFYGGSADAANSIYPNYDDAASYQRKTADFFKAADGTEDAPQVYRSGKFTTRTFFNGRVPMVVSTTIAGMGHAYINEESWRIWDETFSQFSRDADGTSRYQGVAVTDQAPSKATPVVTVAVPRIVRDRRASVVVTVSADDVPASGRVTASIDGRSIAAGRLADGRLTLKLPRHLAVGRHGLVVEYLGNATTMAGVKAVTIRVHRR</sequence>
<feature type="signal peptide" evidence="3">
    <location>
        <begin position="1"/>
        <end position="33"/>
    </location>
</feature>
<dbReference type="SUPFAM" id="SSF53474">
    <property type="entry name" value="alpha/beta-Hydrolases"/>
    <property type="match status" value="3"/>
</dbReference>
<comment type="caution">
    <text evidence="4">The sequence shown here is derived from an EMBL/GenBank/DDBJ whole genome shotgun (WGS) entry which is preliminary data.</text>
</comment>
<protein>
    <recommendedName>
        <fullName evidence="6">Poly(3-hydroxybutyrate) depolymerase</fullName>
    </recommendedName>
</protein>
<evidence type="ECO:0000256" key="2">
    <source>
        <dbReference type="ARBA" id="ARBA00022801"/>
    </source>
</evidence>
<organism evidence="4 5">
    <name type="scientific">Nocardioides fonticola</name>
    <dbReference type="NCBI Taxonomy" id="450363"/>
    <lineage>
        <taxon>Bacteria</taxon>
        <taxon>Bacillati</taxon>
        <taxon>Actinomycetota</taxon>
        <taxon>Actinomycetes</taxon>
        <taxon>Propionibacteriales</taxon>
        <taxon>Nocardioidaceae</taxon>
        <taxon>Nocardioides</taxon>
    </lineage>
</organism>
<name>A0ABP7XK55_9ACTN</name>
<dbReference type="PANTHER" id="PTHR43037">
    <property type="entry name" value="UNNAMED PRODUCT-RELATED"/>
    <property type="match status" value="1"/>
</dbReference>
<reference evidence="5" key="1">
    <citation type="journal article" date="2019" name="Int. J. Syst. Evol. Microbiol.">
        <title>The Global Catalogue of Microorganisms (GCM) 10K type strain sequencing project: providing services to taxonomists for standard genome sequencing and annotation.</title>
        <authorList>
            <consortium name="The Broad Institute Genomics Platform"/>
            <consortium name="The Broad Institute Genome Sequencing Center for Infectious Disease"/>
            <person name="Wu L."/>
            <person name="Ma J."/>
        </authorList>
    </citation>
    <scope>NUCLEOTIDE SEQUENCE [LARGE SCALE GENOMIC DNA]</scope>
    <source>
        <strain evidence="5">JCM 16703</strain>
    </source>
</reference>
<dbReference type="Proteomes" id="UP001501495">
    <property type="component" value="Unassembled WGS sequence"/>
</dbReference>
<evidence type="ECO:0000313" key="4">
    <source>
        <dbReference type="EMBL" id="GAA4120757.1"/>
    </source>
</evidence>
<evidence type="ECO:0000256" key="1">
    <source>
        <dbReference type="ARBA" id="ARBA00022729"/>
    </source>
</evidence>
<accession>A0ABP7XK55</accession>
<dbReference type="PANTHER" id="PTHR43037:SF5">
    <property type="entry name" value="FERULOYL ESTERASE"/>
    <property type="match status" value="1"/>
</dbReference>
<dbReference type="InterPro" id="IPR029058">
    <property type="entry name" value="AB_hydrolase_fold"/>
</dbReference>
<evidence type="ECO:0000313" key="5">
    <source>
        <dbReference type="Proteomes" id="UP001501495"/>
    </source>
</evidence>
<dbReference type="Pfam" id="PF00756">
    <property type="entry name" value="Esterase"/>
    <property type="match status" value="1"/>
</dbReference>